<accession>A0ACD3BAF2</accession>
<reference evidence="1 2" key="1">
    <citation type="journal article" date="2019" name="Nat. Ecol. Evol.">
        <title>Megaphylogeny resolves global patterns of mushroom evolution.</title>
        <authorList>
            <person name="Varga T."/>
            <person name="Krizsan K."/>
            <person name="Foldi C."/>
            <person name="Dima B."/>
            <person name="Sanchez-Garcia M."/>
            <person name="Sanchez-Ramirez S."/>
            <person name="Szollosi G.J."/>
            <person name="Szarkandi J.G."/>
            <person name="Papp V."/>
            <person name="Albert L."/>
            <person name="Andreopoulos W."/>
            <person name="Angelini C."/>
            <person name="Antonin V."/>
            <person name="Barry K.W."/>
            <person name="Bougher N.L."/>
            <person name="Buchanan P."/>
            <person name="Buyck B."/>
            <person name="Bense V."/>
            <person name="Catcheside P."/>
            <person name="Chovatia M."/>
            <person name="Cooper J."/>
            <person name="Damon W."/>
            <person name="Desjardin D."/>
            <person name="Finy P."/>
            <person name="Geml J."/>
            <person name="Haridas S."/>
            <person name="Hughes K."/>
            <person name="Justo A."/>
            <person name="Karasinski D."/>
            <person name="Kautmanova I."/>
            <person name="Kiss B."/>
            <person name="Kocsube S."/>
            <person name="Kotiranta H."/>
            <person name="LaButti K.M."/>
            <person name="Lechner B.E."/>
            <person name="Liimatainen K."/>
            <person name="Lipzen A."/>
            <person name="Lukacs Z."/>
            <person name="Mihaltcheva S."/>
            <person name="Morgado L.N."/>
            <person name="Niskanen T."/>
            <person name="Noordeloos M.E."/>
            <person name="Ohm R.A."/>
            <person name="Ortiz-Santana B."/>
            <person name="Ovrebo C."/>
            <person name="Racz N."/>
            <person name="Riley R."/>
            <person name="Savchenko A."/>
            <person name="Shiryaev A."/>
            <person name="Soop K."/>
            <person name="Spirin V."/>
            <person name="Szebenyi C."/>
            <person name="Tomsovsky M."/>
            <person name="Tulloss R.E."/>
            <person name="Uehling J."/>
            <person name="Grigoriev I.V."/>
            <person name="Vagvolgyi C."/>
            <person name="Papp T."/>
            <person name="Martin F.M."/>
            <person name="Miettinen O."/>
            <person name="Hibbett D.S."/>
            <person name="Nagy L.G."/>
        </authorList>
    </citation>
    <scope>NUCLEOTIDE SEQUENCE [LARGE SCALE GENOMIC DNA]</scope>
    <source>
        <strain evidence="1 2">NL-1719</strain>
    </source>
</reference>
<dbReference type="EMBL" id="ML208264">
    <property type="protein sequence ID" value="TFK75130.1"/>
    <property type="molecule type" value="Genomic_DNA"/>
</dbReference>
<dbReference type="Proteomes" id="UP000308600">
    <property type="component" value="Unassembled WGS sequence"/>
</dbReference>
<name>A0ACD3BAF2_9AGAR</name>
<protein>
    <submittedName>
        <fullName evidence="1">Cytochrome P450</fullName>
    </submittedName>
</protein>
<gene>
    <name evidence="1" type="ORF">BDN72DRAFT_892482</name>
</gene>
<keyword evidence="2" id="KW-1185">Reference proteome</keyword>
<organism evidence="1 2">
    <name type="scientific">Pluteus cervinus</name>
    <dbReference type="NCBI Taxonomy" id="181527"/>
    <lineage>
        <taxon>Eukaryota</taxon>
        <taxon>Fungi</taxon>
        <taxon>Dikarya</taxon>
        <taxon>Basidiomycota</taxon>
        <taxon>Agaricomycotina</taxon>
        <taxon>Agaricomycetes</taxon>
        <taxon>Agaricomycetidae</taxon>
        <taxon>Agaricales</taxon>
        <taxon>Pluteineae</taxon>
        <taxon>Pluteaceae</taxon>
        <taxon>Pluteus</taxon>
    </lineage>
</organism>
<evidence type="ECO:0000313" key="1">
    <source>
        <dbReference type="EMBL" id="TFK75130.1"/>
    </source>
</evidence>
<proteinExistence type="predicted"/>
<evidence type="ECO:0000313" key="2">
    <source>
        <dbReference type="Proteomes" id="UP000308600"/>
    </source>
</evidence>
<sequence>MITIPQAFALSLFSWGLWRLFQAYITKTDLDNIPGPRATSFWKGNFHQIFNPNGWDFHKAIALKFGSIIRINTYLGGKMLYVFDPKAMHHILVKDQHIYEETSAFIENNRLVFGDGLLSTLGEQHRKQRKMLNPVFSIAHMRQMIPTFYEVANNLGQAVEVKVKSNVQEIDMLEWMARTALELIGQSGLGYSFDSLVDNAPQHPYSISVKQLVPVSFRLIFFRIYVIPRIARWGPPQFRRALLNLYPSKNLHQMRDIVDLMHNTSLEIIQQKRKAFEEGDEAVAQQIGHGKDVISILMRANMEASEEDRLTDDELLGQELKEAKGEGAELSYDQLVSLPYLDAVCRETLRLYPPVSSVLRTARHDTILPLSNPVLGVDGREMHEIHIPKDTDINVSILSSNRNPDIWTSDSYDWKPERWLNPLPDSVTEAHLPGIYSHLMTFIGGSRACIGFKFSQLEMKVVLAVLLERFRLAPSGEIVWAMNGISTPYGKGSTVPSLPLKVSLVSE</sequence>